<dbReference type="EMBL" id="CADIKM010000002">
    <property type="protein sequence ID" value="CAB3778920.1"/>
    <property type="molecule type" value="Genomic_DNA"/>
</dbReference>
<dbReference type="SUPFAM" id="SSF47384">
    <property type="entry name" value="Homodimeric domain of signal transducing histidine kinase"/>
    <property type="match status" value="1"/>
</dbReference>
<feature type="modified residue" description="4-aspartylphosphate" evidence="7">
    <location>
        <position position="516"/>
    </location>
</feature>
<dbReference type="CDD" id="cd16934">
    <property type="entry name" value="HATPase_RsbT-like"/>
    <property type="match status" value="1"/>
</dbReference>
<dbReference type="SMART" id="SM00387">
    <property type="entry name" value="HATPase_c"/>
    <property type="match status" value="2"/>
</dbReference>
<dbReference type="Gene3D" id="3.40.50.2300">
    <property type="match status" value="1"/>
</dbReference>
<comment type="catalytic activity">
    <reaction evidence="1">
        <text>ATP + protein L-histidine = ADP + protein N-phospho-L-histidine.</text>
        <dbReference type="EC" id="2.7.13.3"/>
    </reaction>
</comment>
<dbReference type="InterPro" id="IPR036890">
    <property type="entry name" value="HATPase_C_sf"/>
</dbReference>
<accession>A0A6S7AVA0</accession>
<name>A0A6S7AVA0_9BURK</name>
<evidence type="ECO:0000256" key="7">
    <source>
        <dbReference type="PROSITE-ProRule" id="PRU00169"/>
    </source>
</evidence>
<dbReference type="GO" id="GO:0000155">
    <property type="term" value="F:phosphorelay sensor kinase activity"/>
    <property type="evidence" value="ECO:0007669"/>
    <property type="project" value="InterPro"/>
</dbReference>
<evidence type="ECO:0000256" key="3">
    <source>
        <dbReference type="ARBA" id="ARBA00022553"/>
    </source>
</evidence>
<dbReference type="CDD" id="cd16922">
    <property type="entry name" value="HATPase_EvgS-ArcB-TorS-like"/>
    <property type="match status" value="1"/>
</dbReference>
<keyword evidence="6" id="KW-0902">Two-component regulatory system</keyword>
<dbReference type="InterPro" id="IPR011006">
    <property type="entry name" value="CheY-like_superfamily"/>
</dbReference>
<dbReference type="Pfam" id="PF13581">
    <property type="entry name" value="HATPase_c_2"/>
    <property type="match status" value="1"/>
</dbReference>
<dbReference type="Pfam" id="PF00072">
    <property type="entry name" value="Response_reg"/>
    <property type="match status" value="1"/>
</dbReference>
<dbReference type="Pfam" id="PF00512">
    <property type="entry name" value="HisKA"/>
    <property type="match status" value="1"/>
</dbReference>
<dbReference type="Gene3D" id="1.10.287.130">
    <property type="match status" value="1"/>
</dbReference>
<keyword evidence="5 11" id="KW-0418">Kinase</keyword>
<dbReference type="InterPro" id="IPR003594">
    <property type="entry name" value="HATPase_dom"/>
</dbReference>
<dbReference type="SUPFAM" id="SSF52172">
    <property type="entry name" value="CheY-like"/>
    <property type="match status" value="1"/>
</dbReference>
<keyword evidence="12" id="KW-1185">Reference proteome</keyword>
<evidence type="ECO:0000313" key="11">
    <source>
        <dbReference type="EMBL" id="CAB3778920.1"/>
    </source>
</evidence>
<dbReference type="AlphaFoldDB" id="A0A6S7AVA0"/>
<dbReference type="SMART" id="SM00388">
    <property type="entry name" value="HisKA"/>
    <property type="match status" value="1"/>
</dbReference>
<dbReference type="PANTHER" id="PTHR43711:SF31">
    <property type="entry name" value="HISTIDINE KINASE"/>
    <property type="match status" value="1"/>
</dbReference>
<dbReference type="EC" id="2.7.13.3" evidence="2"/>
<organism evidence="11 12">
    <name type="scientific">Pararobbsia alpina</name>
    <dbReference type="NCBI Taxonomy" id="621374"/>
    <lineage>
        <taxon>Bacteria</taxon>
        <taxon>Pseudomonadati</taxon>
        <taxon>Pseudomonadota</taxon>
        <taxon>Betaproteobacteria</taxon>
        <taxon>Burkholderiales</taxon>
        <taxon>Burkholderiaceae</taxon>
        <taxon>Pararobbsia</taxon>
    </lineage>
</organism>
<gene>
    <name evidence="11" type="primary">rcsC_2</name>
    <name evidence="11" type="ORF">LMG28138_00697</name>
</gene>
<feature type="region of interest" description="Disordered" evidence="8">
    <location>
        <begin position="584"/>
        <end position="614"/>
    </location>
</feature>
<evidence type="ECO:0000256" key="8">
    <source>
        <dbReference type="SAM" id="MobiDB-lite"/>
    </source>
</evidence>
<dbReference type="CDD" id="cd00082">
    <property type="entry name" value="HisKA"/>
    <property type="match status" value="1"/>
</dbReference>
<dbReference type="Gene3D" id="3.30.565.10">
    <property type="entry name" value="Histidine kinase-like ATPase, C-terminal domain"/>
    <property type="match status" value="2"/>
</dbReference>
<protein>
    <recommendedName>
        <fullName evidence="2">histidine kinase</fullName>
        <ecNumber evidence="2">2.7.13.3</ecNumber>
    </recommendedName>
</protein>
<dbReference type="InterPro" id="IPR001789">
    <property type="entry name" value="Sig_transdc_resp-reg_receiver"/>
</dbReference>
<dbReference type="PROSITE" id="PS50109">
    <property type="entry name" value="HIS_KIN"/>
    <property type="match status" value="1"/>
</dbReference>
<evidence type="ECO:0000256" key="6">
    <source>
        <dbReference type="ARBA" id="ARBA00023012"/>
    </source>
</evidence>
<dbReference type="InterPro" id="IPR050736">
    <property type="entry name" value="Sensor_HK_Regulatory"/>
</dbReference>
<reference evidence="11 12" key="1">
    <citation type="submission" date="2020-04" db="EMBL/GenBank/DDBJ databases">
        <authorList>
            <person name="De Canck E."/>
        </authorList>
    </citation>
    <scope>NUCLEOTIDE SEQUENCE [LARGE SCALE GENOMIC DNA]</scope>
    <source>
        <strain evidence="11 12">LMG 28138</strain>
    </source>
</reference>
<dbReference type="SUPFAM" id="SSF55874">
    <property type="entry name" value="ATPase domain of HSP90 chaperone/DNA topoisomerase II/histidine kinase"/>
    <property type="match status" value="2"/>
</dbReference>
<dbReference type="PRINTS" id="PR00344">
    <property type="entry name" value="BCTRLSENSOR"/>
</dbReference>
<dbReference type="Pfam" id="PF02518">
    <property type="entry name" value="HATPase_c"/>
    <property type="match status" value="1"/>
</dbReference>
<evidence type="ECO:0000313" key="12">
    <source>
        <dbReference type="Proteomes" id="UP000494115"/>
    </source>
</evidence>
<dbReference type="PANTHER" id="PTHR43711">
    <property type="entry name" value="TWO-COMPONENT HISTIDINE KINASE"/>
    <property type="match status" value="1"/>
</dbReference>
<evidence type="ECO:0000256" key="5">
    <source>
        <dbReference type="ARBA" id="ARBA00022777"/>
    </source>
</evidence>
<evidence type="ECO:0000256" key="1">
    <source>
        <dbReference type="ARBA" id="ARBA00000085"/>
    </source>
</evidence>
<evidence type="ECO:0000259" key="9">
    <source>
        <dbReference type="PROSITE" id="PS50109"/>
    </source>
</evidence>
<evidence type="ECO:0000256" key="4">
    <source>
        <dbReference type="ARBA" id="ARBA00022679"/>
    </source>
</evidence>
<keyword evidence="3 7" id="KW-0597">Phosphoprotein</keyword>
<dbReference type="InterPro" id="IPR003661">
    <property type="entry name" value="HisK_dim/P_dom"/>
</dbReference>
<sequence length="614" mass="66825">MRLRILCMTIENEQGVVAARQRSRDIARQLGCSTLDQTRVATAVSEIARNAFDYARDGRVDFEIEGTSQPQLLLVRITDKGPGIADLETLLSGNYRSTTGMGIGIVGSQRLMDQCTIESTERGTVVTLKKLLPDTAPLVTPELIGELGEMLAASHPGGSFEEIQQQNRELMATLADLRDRQLELTHLTQELEDTNRGVVALYAELDEWADHLRRADDMKSRFLSNMSHEFRTPLSSIRALSNLLLDRVDGELGAEQERQVTFIRKAAEDLSEIVNDLLDLAKIEAGKIEIRPAPFEVANLFSALRGMLRPLLVGNAVDLVFDDAGALPTLCTDEAKIAQIVRNFVSNALKFTVRGEVRVSARLTADGRSVKFSVSDTGIGIAPDDQQLIFEEFGQIEHPLQQRVKGTGLGLPLCSKLCTLLGGQISLTSLPGKGSTFSATIPCRYADAHGGEFDLANLDRLDADRIPVLVIEDEPQVRLVYEGYLRNTRYQPISVGNLRHAATVLDRIMPGAVVLDILLGGEDSWLWLAQTKAASRTHAIPVIVASEAEDPRKGHALGADAYFIKPLSRDVLVAALNRLAIPPAKTDRNTSSEAGSRAAGDGEGMLPAQRGAGP</sequence>
<dbReference type="Proteomes" id="UP000494115">
    <property type="component" value="Unassembled WGS sequence"/>
</dbReference>
<evidence type="ECO:0000259" key="10">
    <source>
        <dbReference type="PROSITE" id="PS50110"/>
    </source>
</evidence>
<evidence type="ECO:0000256" key="2">
    <source>
        <dbReference type="ARBA" id="ARBA00012438"/>
    </source>
</evidence>
<feature type="domain" description="Histidine kinase" evidence="9">
    <location>
        <begin position="225"/>
        <end position="445"/>
    </location>
</feature>
<dbReference type="InterPro" id="IPR005467">
    <property type="entry name" value="His_kinase_dom"/>
</dbReference>
<dbReference type="PROSITE" id="PS50110">
    <property type="entry name" value="RESPONSE_REGULATORY"/>
    <property type="match status" value="1"/>
</dbReference>
<dbReference type="InterPro" id="IPR004358">
    <property type="entry name" value="Sig_transdc_His_kin-like_C"/>
</dbReference>
<dbReference type="InterPro" id="IPR036097">
    <property type="entry name" value="HisK_dim/P_sf"/>
</dbReference>
<keyword evidence="4 11" id="KW-0808">Transferase</keyword>
<proteinExistence type="predicted"/>
<feature type="domain" description="Response regulatory" evidence="10">
    <location>
        <begin position="467"/>
        <end position="580"/>
    </location>
</feature>
<dbReference type="SMART" id="SM00448">
    <property type="entry name" value="REC"/>
    <property type="match status" value="1"/>
</dbReference>